<comment type="caution">
    <text evidence="1">The sequence shown here is derived from an EMBL/GenBank/DDBJ whole genome shotgun (WGS) entry which is preliminary data.</text>
</comment>
<dbReference type="AlphaFoldDB" id="A0A150RXW6"/>
<proteinExistence type="predicted"/>
<name>A0A150RXW6_SORCE</name>
<protein>
    <submittedName>
        <fullName evidence="1">Uncharacterized protein</fullName>
    </submittedName>
</protein>
<dbReference type="Proteomes" id="UP000075635">
    <property type="component" value="Unassembled WGS sequence"/>
</dbReference>
<accession>A0A150RXW6</accession>
<reference evidence="1 2" key="1">
    <citation type="submission" date="2014-02" db="EMBL/GenBank/DDBJ databases">
        <title>The small core and large imbalanced accessory genome model reveals a collaborative survival strategy of Sorangium cellulosum strains in nature.</title>
        <authorList>
            <person name="Han K."/>
            <person name="Peng R."/>
            <person name="Blom J."/>
            <person name="Li Y.-Z."/>
        </authorList>
    </citation>
    <scope>NUCLEOTIDE SEQUENCE [LARGE SCALE GENOMIC DNA]</scope>
    <source>
        <strain evidence="1 2">So0011-07</strain>
    </source>
</reference>
<dbReference type="EMBL" id="JEMB01001816">
    <property type="protein sequence ID" value="KYF84956.1"/>
    <property type="molecule type" value="Genomic_DNA"/>
</dbReference>
<sequence>MSGRVRAEVPVLKLPKDLVADPRHDAVSDLLTKHAGLLWESGRNQVATLPMTDALAAELRGALAAEHACHGLELIAERLASEQKGLDAAARRAPESPQNARASRILFLASDGSTRFYRDCDALLSRYPQRLLACRLDIAGEALGEKLTGSARMIRSVLVVDKKVAARALLALLPPG</sequence>
<evidence type="ECO:0000313" key="2">
    <source>
        <dbReference type="Proteomes" id="UP000075635"/>
    </source>
</evidence>
<evidence type="ECO:0000313" key="1">
    <source>
        <dbReference type="EMBL" id="KYF84956.1"/>
    </source>
</evidence>
<organism evidence="1 2">
    <name type="scientific">Sorangium cellulosum</name>
    <name type="common">Polyangium cellulosum</name>
    <dbReference type="NCBI Taxonomy" id="56"/>
    <lineage>
        <taxon>Bacteria</taxon>
        <taxon>Pseudomonadati</taxon>
        <taxon>Myxococcota</taxon>
        <taxon>Polyangia</taxon>
        <taxon>Polyangiales</taxon>
        <taxon>Polyangiaceae</taxon>
        <taxon>Sorangium</taxon>
    </lineage>
</organism>
<gene>
    <name evidence="1" type="ORF">BE17_38485</name>
</gene>